<dbReference type="SUPFAM" id="SSF53597">
    <property type="entry name" value="Dihydrofolate reductase-like"/>
    <property type="match status" value="1"/>
</dbReference>
<dbReference type="GO" id="GO:0009231">
    <property type="term" value="P:riboflavin biosynthetic process"/>
    <property type="evidence" value="ECO:0007669"/>
    <property type="project" value="InterPro"/>
</dbReference>
<comment type="caution">
    <text evidence="5">The sequence shown here is derived from an EMBL/GenBank/DDBJ whole genome shotgun (WGS) entry which is preliminary data.</text>
</comment>
<dbReference type="Pfam" id="PF01872">
    <property type="entry name" value="RibD_C"/>
    <property type="match status" value="1"/>
</dbReference>
<name>A0A645I777_9ZZZZ</name>
<evidence type="ECO:0000256" key="1">
    <source>
        <dbReference type="ARBA" id="ARBA00005104"/>
    </source>
</evidence>
<dbReference type="GO" id="GO:0008703">
    <property type="term" value="F:5-amino-6-(5-phosphoribosylamino)uracil reductase activity"/>
    <property type="evidence" value="ECO:0007669"/>
    <property type="project" value="InterPro"/>
</dbReference>
<evidence type="ECO:0000256" key="2">
    <source>
        <dbReference type="ARBA" id="ARBA00022857"/>
    </source>
</evidence>
<dbReference type="PANTHER" id="PTHR38011:SF7">
    <property type="entry name" value="2,5-DIAMINO-6-RIBOSYLAMINO-4(3H)-PYRIMIDINONE 5'-PHOSPHATE REDUCTASE"/>
    <property type="match status" value="1"/>
</dbReference>
<proteinExistence type="predicted"/>
<dbReference type="InterPro" id="IPR002734">
    <property type="entry name" value="RibDG_C"/>
</dbReference>
<sequence>MVGTNTALLDNPQLTARKWFGNHPTRVVIDRENKISTDAPLFDGTAPIIVFTASVPTNAGKKEYIKYIEIDFSGDTNKQFLDRLFDEKIHSLLIEGGAQLLASFIDKEMWDEAYVEISEKELYTGVKAPLIEGRIASSKKYPGSVQFHLKSKISRNFH</sequence>
<comment type="pathway">
    <text evidence="1">Cofactor biosynthesis; riboflavin biosynthesis.</text>
</comment>
<reference evidence="5" key="1">
    <citation type="submission" date="2019-08" db="EMBL/GenBank/DDBJ databases">
        <authorList>
            <person name="Kucharzyk K."/>
            <person name="Murdoch R.W."/>
            <person name="Higgins S."/>
            <person name="Loffler F."/>
        </authorList>
    </citation>
    <scope>NUCLEOTIDE SEQUENCE</scope>
</reference>
<evidence type="ECO:0000313" key="5">
    <source>
        <dbReference type="EMBL" id="MPN47161.1"/>
    </source>
</evidence>
<keyword evidence="3" id="KW-0560">Oxidoreductase</keyword>
<dbReference type="Gene3D" id="3.40.430.10">
    <property type="entry name" value="Dihydrofolate Reductase, subunit A"/>
    <property type="match status" value="1"/>
</dbReference>
<keyword evidence="2" id="KW-0521">NADP</keyword>
<feature type="domain" description="Bacterial bifunctional deaminase-reductase C-terminal" evidence="4">
    <location>
        <begin position="1"/>
        <end position="115"/>
    </location>
</feature>
<gene>
    <name evidence="5" type="ORF">SDC9_194762</name>
</gene>
<dbReference type="PANTHER" id="PTHR38011">
    <property type="entry name" value="DIHYDROFOLATE REDUCTASE FAMILY PROTEIN (AFU_ORTHOLOGUE AFUA_8G06820)"/>
    <property type="match status" value="1"/>
</dbReference>
<dbReference type="InterPro" id="IPR050765">
    <property type="entry name" value="Riboflavin_Biosynth_HTPR"/>
</dbReference>
<dbReference type="AlphaFoldDB" id="A0A645I777"/>
<dbReference type="InterPro" id="IPR024072">
    <property type="entry name" value="DHFR-like_dom_sf"/>
</dbReference>
<evidence type="ECO:0000259" key="4">
    <source>
        <dbReference type="Pfam" id="PF01872"/>
    </source>
</evidence>
<organism evidence="5">
    <name type="scientific">bioreactor metagenome</name>
    <dbReference type="NCBI Taxonomy" id="1076179"/>
    <lineage>
        <taxon>unclassified sequences</taxon>
        <taxon>metagenomes</taxon>
        <taxon>ecological metagenomes</taxon>
    </lineage>
</organism>
<protein>
    <recommendedName>
        <fullName evidence="4">Bacterial bifunctional deaminase-reductase C-terminal domain-containing protein</fullName>
    </recommendedName>
</protein>
<accession>A0A645I777</accession>
<dbReference type="EMBL" id="VSSQ01108455">
    <property type="protein sequence ID" value="MPN47161.1"/>
    <property type="molecule type" value="Genomic_DNA"/>
</dbReference>
<evidence type="ECO:0000256" key="3">
    <source>
        <dbReference type="ARBA" id="ARBA00023002"/>
    </source>
</evidence>